<name>A0A2A7U2X6_EDWTA</name>
<dbReference type="Proteomes" id="UP000219788">
    <property type="component" value="Unassembled WGS sequence"/>
</dbReference>
<dbReference type="InterPro" id="IPR013557">
    <property type="entry name" value="AntA/B_antirep"/>
</dbReference>
<gene>
    <name evidence="2" type="ORF">CRM76_12260</name>
</gene>
<evidence type="ECO:0000259" key="1">
    <source>
        <dbReference type="Pfam" id="PF08346"/>
    </source>
</evidence>
<reference evidence="3" key="1">
    <citation type="submission" date="2017-09" db="EMBL/GenBank/DDBJ databases">
        <title>FDA dAtabase for Regulatory Grade micrObial Sequences (FDA-ARGOS): Supporting development and validation of Infectious Disease Dx tests.</title>
        <authorList>
            <person name="Goldberg B."/>
            <person name="Campos J."/>
            <person name="Tallon L."/>
            <person name="Sadzewicz L."/>
            <person name="Ott S."/>
            <person name="Zhao X."/>
            <person name="Nagaraj S."/>
            <person name="Vavikolanu K."/>
            <person name="Aluvathingal J."/>
            <person name="Nadendla S."/>
            <person name="Geyer C."/>
            <person name="Sichtig H."/>
        </authorList>
    </citation>
    <scope>NUCLEOTIDE SEQUENCE [LARGE SCALE GENOMIC DNA]</scope>
    <source>
        <strain evidence="3">FDAARGOS_370</strain>
    </source>
</reference>
<accession>A0A2A7U2X6</accession>
<comment type="caution">
    <text evidence="2">The sequence shown here is derived from an EMBL/GenBank/DDBJ whole genome shotgun (WGS) entry which is preliminary data.</text>
</comment>
<dbReference type="PANTHER" id="PTHR36180:SF1">
    <property type="entry name" value="ANTA_ANTB ANTIREPRESSOR DOMAIN-CONTAINING PROTEIN"/>
    <property type="match status" value="1"/>
</dbReference>
<feature type="domain" description="AntA/AntB antirepressor" evidence="1">
    <location>
        <begin position="71"/>
        <end position="145"/>
    </location>
</feature>
<dbReference type="PANTHER" id="PTHR36180">
    <property type="entry name" value="DNA-BINDING PROTEIN-RELATED-RELATED"/>
    <property type="match status" value="1"/>
</dbReference>
<dbReference type="Pfam" id="PF08346">
    <property type="entry name" value="AntA"/>
    <property type="match status" value="1"/>
</dbReference>
<dbReference type="AlphaFoldDB" id="A0A2A7U2X6"/>
<evidence type="ECO:0000313" key="2">
    <source>
        <dbReference type="EMBL" id="PEH72647.1"/>
    </source>
</evidence>
<evidence type="ECO:0000313" key="3">
    <source>
        <dbReference type="Proteomes" id="UP000219788"/>
    </source>
</evidence>
<protein>
    <submittedName>
        <fullName evidence="2">AntA/AntB antirepressor family protein</fullName>
    </submittedName>
</protein>
<dbReference type="OrthoDB" id="79831at2"/>
<dbReference type="EMBL" id="PDDV01000013">
    <property type="protein sequence ID" value="PEH72647.1"/>
    <property type="molecule type" value="Genomic_DNA"/>
</dbReference>
<organism evidence="2 3">
    <name type="scientific">Edwardsiella tarda</name>
    <dbReference type="NCBI Taxonomy" id="636"/>
    <lineage>
        <taxon>Bacteria</taxon>
        <taxon>Pseudomonadati</taxon>
        <taxon>Pseudomonadota</taxon>
        <taxon>Gammaproteobacteria</taxon>
        <taxon>Enterobacterales</taxon>
        <taxon>Hafniaceae</taxon>
        <taxon>Edwardsiella</taxon>
    </lineage>
</organism>
<proteinExistence type="predicted"/>
<sequence>MNLEEPAGCRSLLGAVFLCEQGSSLKGKADMNTSVASSYTDASSNHHVVNEFADIVPVVSGRIGERETNVVSGTSLHKALGVATRMTDWIKRRIGEYGFKEGLDYIIVENLRSPNLSSSKSRQQISHEYLTTLDMAKELAMVERSEQGRAIRRYFIQCEEALQLTAPEVAARYRRKLKARIGVANLFKPMCSALESVRAEQGKVTQSHHYSNESNMISRIVLGGLTANQWAGMNGVVGDPRDSMNAEQLEHLSYLESTNITLLDMGMDYPQRKAELIRLSQRWMARRLGS</sequence>